<evidence type="ECO:0000256" key="2">
    <source>
        <dbReference type="ARBA" id="ARBA00022771"/>
    </source>
</evidence>
<dbReference type="Pfam" id="PF13421">
    <property type="entry name" value="Band_7_1"/>
    <property type="match status" value="1"/>
</dbReference>
<keyword evidence="5" id="KW-0378">Hydrolase</keyword>
<gene>
    <name evidence="5" type="ORF">FHR92_004365</name>
</gene>
<dbReference type="Pfam" id="PF12773">
    <property type="entry name" value="DZR"/>
    <property type="match status" value="2"/>
</dbReference>
<dbReference type="GO" id="GO:0008233">
    <property type="term" value="F:peptidase activity"/>
    <property type="evidence" value="ECO:0007669"/>
    <property type="project" value="UniProtKB-KW"/>
</dbReference>
<organism evidence="5 6">
    <name type="scientific">Fontibacillus solani</name>
    <dbReference type="NCBI Taxonomy" id="1572857"/>
    <lineage>
        <taxon>Bacteria</taxon>
        <taxon>Bacillati</taxon>
        <taxon>Bacillota</taxon>
        <taxon>Bacilli</taxon>
        <taxon>Bacillales</taxon>
        <taxon>Paenibacillaceae</taxon>
        <taxon>Fontibacillus</taxon>
    </lineage>
</organism>
<proteinExistence type="predicted"/>
<dbReference type="GO" id="GO:0006508">
    <property type="term" value="P:proteolysis"/>
    <property type="evidence" value="ECO:0007669"/>
    <property type="project" value="UniProtKB-KW"/>
</dbReference>
<keyword evidence="1" id="KW-0479">Metal-binding</keyword>
<evidence type="ECO:0000256" key="3">
    <source>
        <dbReference type="ARBA" id="ARBA00022833"/>
    </source>
</evidence>
<accession>A0A7W3XTK0</accession>
<keyword evidence="3" id="KW-0862">Zinc</keyword>
<reference evidence="5 6" key="1">
    <citation type="submission" date="2020-08" db="EMBL/GenBank/DDBJ databases">
        <title>Genomic Encyclopedia of Type Strains, Phase III (KMG-III): the genomes of soil and plant-associated and newly described type strains.</title>
        <authorList>
            <person name="Whitman W."/>
        </authorList>
    </citation>
    <scope>NUCLEOTIDE SEQUENCE [LARGE SCALE GENOMIC DNA]</scope>
    <source>
        <strain evidence="5 6">CECT 8693</strain>
    </source>
</reference>
<dbReference type="InterPro" id="IPR025874">
    <property type="entry name" value="DZR"/>
</dbReference>
<dbReference type="EMBL" id="JACJIP010000037">
    <property type="protein sequence ID" value="MBA9087872.1"/>
    <property type="molecule type" value="Genomic_DNA"/>
</dbReference>
<dbReference type="InterPro" id="IPR033880">
    <property type="entry name" value="SPFH_YdjI"/>
</dbReference>
<keyword evidence="6" id="KW-1185">Reference proteome</keyword>
<dbReference type="Proteomes" id="UP000567067">
    <property type="component" value="Unassembled WGS sequence"/>
</dbReference>
<dbReference type="PANTHER" id="PTHR37826">
    <property type="entry name" value="FLOTILLIN BAND_7_5 DOMAIN PROTEIN"/>
    <property type="match status" value="1"/>
</dbReference>
<comment type="caution">
    <text evidence="5">The sequence shown here is derived from an EMBL/GenBank/DDBJ whole genome shotgun (WGS) entry which is preliminary data.</text>
</comment>
<keyword evidence="5" id="KW-0645">Protease</keyword>
<name>A0A7W3XTK0_9BACL</name>
<dbReference type="SMART" id="SM00547">
    <property type="entry name" value="ZnF_RBZ"/>
    <property type="match status" value="2"/>
</dbReference>
<keyword evidence="2" id="KW-0863">Zinc-finger</keyword>
<sequence>MAIIDVIKYDGSPDVFAWKHPENELGTWTQLIVNQSQEAVLFKDGRALDLYGAGRHTLSTPNIPILNNLINLPFGGDSPFAAEVWYVNKISALDIKWGTASPIQLQDPKYNIIVPVRAYGQFGIQIEDSRKFLLKLVGTLPVFDQERLAEYFRGLIRMNINSMLTSYLVHKKISVLEINAFIPEMSKHFEQLIAPEFEEYGIKILNLYIHNVNLPEDDQSVKRLREALARKAEMDIIGYNYQQERTFDTLEGAAKNEGSAQAGTMGAGLGFAMAYGMGGTFANEMSQFSKVMNTNGTTQSLICTNCQHENPAASIFCSRCGGSLAEPPKVTPPTAKLVACNSCGSPLQPGSKFCANCGDKYHSCPKCGADNAEDSQVCVVCKEALPRQCPKCGQQVMGDTKFCGNCGEDLVQKCKNCGHEVKPNQKFCLECGSNLLEGSAK</sequence>
<feature type="domain" description="RanBP2-type" evidence="4">
    <location>
        <begin position="299"/>
        <end position="323"/>
    </location>
</feature>
<dbReference type="GO" id="GO:0008270">
    <property type="term" value="F:zinc ion binding"/>
    <property type="evidence" value="ECO:0007669"/>
    <property type="project" value="UniProtKB-KW"/>
</dbReference>
<feature type="domain" description="RanBP2-type" evidence="4">
    <location>
        <begin position="363"/>
        <end position="384"/>
    </location>
</feature>
<dbReference type="InterPro" id="IPR001876">
    <property type="entry name" value="Znf_RanBP2"/>
</dbReference>
<evidence type="ECO:0000259" key="4">
    <source>
        <dbReference type="SMART" id="SM00547"/>
    </source>
</evidence>
<dbReference type="PANTHER" id="PTHR37826:SF2">
    <property type="entry name" value="ZINC-RIBBON DOMAIN-CONTAINING PROTEIN"/>
    <property type="match status" value="1"/>
</dbReference>
<evidence type="ECO:0000313" key="6">
    <source>
        <dbReference type="Proteomes" id="UP000567067"/>
    </source>
</evidence>
<evidence type="ECO:0000313" key="5">
    <source>
        <dbReference type="EMBL" id="MBA9087872.1"/>
    </source>
</evidence>
<dbReference type="AlphaFoldDB" id="A0A7W3XTK0"/>
<evidence type="ECO:0000256" key="1">
    <source>
        <dbReference type="ARBA" id="ARBA00022723"/>
    </source>
</evidence>
<dbReference type="RefSeq" id="WP_182539095.1">
    <property type="nucleotide sequence ID" value="NZ_JACJIP010000037.1"/>
</dbReference>
<protein>
    <submittedName>
        <fullName evidence="5">Membrane protease subunit (Stomatin/prohibitin family)</fullName>
    </submittedName>
</protein>
<dbReference type="CDD" id="cd03408">
    <property type="entry name" value="SPFH_like_u1"/>
    <property type="match status" value="1"/>
</dbReference>